<dbReference type="InterPro" id="IPR013525">
    <property type="entry name" value="ABC2_TM"/>
</dbReference>
<dbReference type="InterPro" id="IPR051784">
    <property type="entry name" value="Nod_factor_ABC_transporter"/>
</dbReference>
<dbReference type="InterPro" id="IPR000412">
    <property type="entry name" value="ABC_2_transport"/>
</dbReference>
<protein>
    <submittedName>
        <fullName evidence="7">ABC-2 type transporter</fullName>
    </submittedName>
</protein>
<feature type="transmembrane region" description="Helical" evidence="5">
    <location>
        <begin position="60"/>
        <end position="82"/>
    </location>
</feature>
<evidence type="ECO:0000313" key="8">
    <source>
        <dbReference type="Proteomes" id="UP000004440"/>
    </source>
</evidence>
<feature type="transmembrane region" description="Helical" evidence="5">
    <location>
        <begin position="135"/>
        <end position="161"/>
    </location>
</feature>
<dbReference type="PANTHER" id="PTHR43229">
    <property type="entry name" value="NODULATION PROTEIN J"/>
    <property type="match status" value="1"/>
</dbReference>
<keyword evidence="8" id="KW-1185">Reference proteome</keyword>
<feature type="transmembrane region" description="Helical" evidence="5">
    <location>
        <begin position="225"/>
        <end position="249"/>
    </location>
</feature>
<dbReference type="Proteomes" id="UP000004440">
    <property type="component" value="Unassembled WGS sequence"/>
</dbReference>
<comment type="subcellular location">
    <subcellularLocation>
        <location evidence="1">Membrane</location>
        <topology evidence="1">Multi-pass membrane protein</topology>
    </subcellularLocation>
</comment>
<dbReference type="PANTHER" id="PTHR43229:SF2">
    <property type="entry name" value="NODULATION PROTEIN J"/>
    <property type="match status" value="1"/>
</dbReference>
<dbReference type="PIRSF" id="PIRSF006648">
    <property type="entry name" value="DrrB"/>
    <property type="match status" value="1"/>
</dbReference>
<dbReference type="AlphaFoldDB" id="F9CV84"/>
<keyword evidence="3 5" id="KW-1133">Transmembrane helix</keyword>
<dbReference type="PROSITE" id="PS51012">
    <property type="entry name" value="ABC_TM2"/>
    <property type="match status" value="1"/>
</dbReference>
<feature type="domain" description="ABC transmembrane type-2" evidence="6">
    <location>
        <begin position="20"/>
        <end position="252"/>
    </location>
</feature>
<evidence type="ECO:0000259" key="6">
    <source>
        <dbReference type="PROSITE" id="PS51012"/>
    </source>
</evidence>
<gene>
    <name evidence="7" type="ORF">MY1_0431</name>
</gene>
<dbReference type="STRING" id="1001994.MY1_0431"/>
<reference evidence="7 8" key="1">
    <citation type="journal article" date="2011" name="J. Bacteriol.">
        <title>Genome Sequence of an Ammonia-Oxidizing Soil Archaeon, "Candidatus Nitrosoarchaeum koreensis" MY1.</title>
        <authorList>
            <person name="Kim B.K."/>
            <person name="Jung M.Y."/>
            <person name="Yu D.S."/>
            <person name="Park S.J."/>
            <person name="Oh T.K."/>
            <person name="Rhee S.K."/>
            <person name="Kim J.F."/>
        </authorList>
    </citation>
    <scope>NUCLEOTIDE SEQUENCE [LARGE SCALE GENOMIC DNA]</scope>
    <source>
        <strain evidence="7 8">MY1</strain>
    </source>
</reference>
<evidence type="ECO:0000256" key="5">
    <source>
        <dbReference type="SAM" id="Phobius"/>
    </source>
</evidence>
<dbReference type="PRINTS" id="PR00164">
    <property type="entry name" value="ABC2TRNSPORT"/>
</dbReference>
<organism evidence="7 8">
    <name type="scientific">Nitrosarchaeum koreense MY1</name>
    <dbReference type="NCBI Taxonomy" id="1001994"/>
    <lineage>
        <taxon>Archaea</taxon>
        <taxon>Nitrososphaerota</taxon>
        <taxon>Nitrososphaeria</taxon>
        <taxon>Nitrosopumilales</taxon>
        <taxon>Nitrosopumilaceae</taxon>
        <taxon>Nitrosarchaeum</taxon>
    </lineage>
</organism>
<comment type="caution">
    <text evidence="7">The sequence shown here is derived from an EMBL/GenBank/DDBJ whole genome shotgun (WGS) entry which is preliminary data.</text>
</comment>
<proteinExistence type="predicted"/>
<evidence type="ECO:0000256" key="2">
    <source>
        <dbReference type="ARBA" id="ARBA00022692"/>
    </source>
</evidence>
<dbReference type="Pfam" id="PF01061">
    <property type="entry name" value="ABC2_membrane"/>
    <property type="match status" value="1"/>
</dbReference>
<evidence type="ECO:0000256" key="4">
    <source>
        <dbReference type="ARBA" id="ARBA00023136"/>
    </source>
</evidence>
<feature type="transmembrane region" description="Helical" evidence="5">
    <location>
        <begin position="103"/>
        <end position="129"/>
    </location>
</feature>
<name>F9CV84_9ARCH</name>
<sequence length="257" mass="28104">MYDTYTVFWREMKRYKKSRSGVLIRLIQPAIWIIVIGNTFSGTQPLIQSVGFEGEYIEFMAPGVIILTAIFTSIFGGVNTLWDRRYGFMNKALTSPISRSSIALGKMSAISLISAMQASLIVGIALAIGVNFPNLLMIAPIMAIVVLFSLGFSGISVIVAATAKSQETFWGVINFLGMPLFMLSPALFPLELLPDWLATIAKFNPVTYTVLLVREMMTGVSEGGISAFLSIGVIAVFVLVMIGLASYVFTREVNKPF</sequence>
<dbReference type="GO" id="GO:0140359">
    <property type="term" value="F:ABC-type transporter activity"/>
    <property type="evidence" value="ECO:0007669"/>
    <property type="project" value="InterPro"/>
</dbReference>
<evidence type="ECO:0000256" key="1">
    <source>
        <dbReference type="ARBA" id="ARBA00004141"/>
    </source>
</evidence>
<feature type="transmembrane region" description="Helical" evidence="5">
    <location>
        <begin position="22"/>
        <end position="40"/>
    </location>
</feature>
<evidence type="ECO:0000313" key="7">
    <source>
        <dbReference type="EMBL" id="EGP93199.1"/>
    </source>
</evidence>
<dbReference type="EMBL" id="AFPU01000001">
    <property type="protein sequence ID" value="EGP93199.1"/>
    <property type="molecule type" value="Genomic_DNA"/>
</dbReference>
<feature type="transmembrane region" description="Helical" evidence="5">
    <location>
        <begin position="168"/>
        <end position="190"/>
    </location>
</feature>
<keyword evidence="2 5" id="KW-0812">Transmembrane</keyword>
<dbReference type="InterPro" id="IPR047817">
    <property type="entry name" value="ABC2_TM_bact-type"/>
</dbReference>
<accession>F9CV84</accession>
<evidence type="ECO:0000256" key="3">
    <source>
        <dbReference type="ARBA" id="ARBA00022989"/>
    </source>
</evidence>
<dbReference type="GO" id="GO:0043190">
    <property type="term" value="C:ATP-binding cassette (ABC) transporter complex"/>
    <property type="evidence" value="ECO:0007669"/>
    <property type="project" value="InterPro"/>
</dbReference>
<dbReference type="PATRIC" id="fig|1001994.6.peg.414"/>
<keyword evidence="4 5" id="KW-0472">Membrane</keyword>